<evidence type="ECO:0000313" key="3">
    <source>
        <dbReference type="Proteomes" id="UP000311919"/>
    </source>
</evidence>
<gene>
    <name evidence="2" type="ORF">EWB00_007664</name>
</gene>
<dbReference type="CDD" id="cd21454">
    <property type="entry name" value="DLC-like_TAL"/>
    <property type="match status" value="1"/>
</dbReference>
<feature type="domain" description="EF-hand" evidence="1">
    <location>
        <begin position="1"/>
        <end position="34"/>
    </location>
</feature>
<dbReference type="Proteomes" id="UP000311919">
    <property type="component" value="Unassembled WGS sequence"/>
</dbReference>
<dbReference type="GO" id="GO:0030286">
    <property type="term" value="C:dynein complex"/>
    <property type="evidence" value="ECO:0007669"/>
    <property type="project" value="InterPro"/>
</dbReference>
<dbReference type="SMART" id="SM01375">
    <property type="entry name" value="Dynein_light"/>
    <property type="match status" value="1"/>
</dbReference>
<dbReference type="InterPro" id="IPR002048">
    <property type="entry name" value="EF_hand_dom"/>
</dbReference>
<dbReference type="SUPFAM" id="SSF47473">
    <property type="entry name" value="EF-hand"/>
    <property type="match status" value="1"/>
</dbReference>
<name>A0A4Z2CTG7_SCHJA</name>
<dbReference type="AlphaFoldDB" id="A0A4Z2CTG7"/>
<evidence type="ECO:0000313" key="2">
    <source>
        <dbReference type="EMBL" id="TNN07557.1"/>
    </source>
</evidence>
<keyword evidence="3" id="KW-1185">Reference proteome</keyword>
<dbReference type="PROSITE" id="PS50222">
    <property type="entry name" value="EF_HAND_2"/>
    <property type="match status" value="1"/>
</dbReference>
<proteinExistence type="predicted"/>
<dbReference type="Pfam" id="PF01221">
    <property type="entry name" value="Dynein_light"/>
    <property type="match status" value="1"/>
</dbReference>
<evidence type="ECO:0000259" key="1">
    <source>
        <dbReference type="PROSITE" id="PS50222"/>
    </source>
</evidence>
<protein>
    <submittedName>
        <fullName evidence="2">Tegument antigen</fullName>
    </submittedName>
</protein>
<dbReference type="Gene3D" id="1.10.238.10">
    <property type="entry name" value="EF-hand"/>
    <property type="match status" value="1"/>
</dbReference>
<dbReference type="OrthoDB" id="6236179at2759"/>
<comment type="caution">
    <text evidence="2">The sequence shown here is derived from an EMBL/GenBank/DDBJ whole genome shotgun (WGS) entry which is preliminary data.</text>
</comment>
<sequence length="179" mass="21035">MDGFLEIFLRIDKNYDGIITKNELEQFTIENHLDPLMIERWLNLFTEEGTDHITIKKFLAVLGIAKEDFDAKRRNTIQLQTAYFKLGPDIEYIAGDMTLSQQINISNECRTLLNEYGDDNIKLVAKKLKEFLDKTFGKSWHVMILNGSFWSSYSHESDASFHFKLRNYCFNVWKTPDFT</sequence>
<dbReference type="InterPro" id="IPR037177">
    <property type="entry name" value="DLC_sf"/>
</dbReference>
<dbReference type="GO" id="GO:0007017">
    <property type="term" value="P:microtubule-based process"/>
    <property type="evidence" value="ECO:0007669"/>
    <property type="project" value="InterPro"/>
</dbReference>
<accession>A0A4Z2CTG7</accession>
<reference evidence="2 3" key="1">
    <citation type="submission" date="2019-03" db="EMBL/GenBank/DDBJ databases">
        <title>An improved genome assembly of the fluke Schistosoma japonicum.</title>
        <authorList>
            <person name="Hu W."/>
            <person name="Luo F."/>
            <person name="Yin M."/>
            <person name="Mo X."/>
            <person name="Sun C."/>
            <person name="Wu Q."/>
            <person name="Zhu B."/>
            <person name="Xiang M."/>
            <person name="Wang J."/>
            <person name="Wang Y."/>
            <person name="Zhang T."/>
            <person name="Xu B."/>
            <person name="Zheng H."/>
            <person name="Feng Z."/>
        </authorList>
    </citation>
    <scope>NUCLEOTIDE SEQUENCE [LARGE SCALE GENOMIC DNA]</scope>
    <source>
        <strain evidence="2">HuSjv2</strain>
        <tissue evidence="2">Worms</tissue>
    </source>
</reference>
<dbReference type="InterPro" id="IPR001372">
    <property type="entry name" value="Dynein_light_chain_typ-1/2"/>
</dbReference>
<dbReference type="SUPFAM" id="SSF54648">
    <property type="entry name" value="DLC"/>
    <property type="match status" value="1"/>
</dbReference>
<organism evidence="2 3">
    <name type="scientific">Schistosoma japonicum</name>
    <name type="common">Blood fluke</name>
    <dbReference type="NCBI Taxonomy" id="6182"/>
    <lineage>
        <taxon>Eukaryota</taxon>
        <taxon>Metazoa</taxon>
        <taxon>Spiralia</taxon>
        <taxon>Lophotrochozoa</taxon>
        <taxon>Platyhelminthes</taxon>
        <taxon>Trematoda</taxon>
        <taxon>Digenea</taxon>
        <taxon>Strigeidida</taxon>
        <taxon>Schistosomatoidea</taxon>
        <taxon>Schistosomatidae</taxon>
        <taxon>Schistosoma</taxon>
    </lineage>
</organism>
<dbReference type="EMBL" id="SKCS01000427">
    <property type="protein sequence ID" value="TNN07557.1"/>
    <property type="molecule type" value="Genomic_DNA"/>
</dbReference>
<dbReference type="Gene3D" id="3.30.740.10">
    <property type="entry name" value="Protein Inhibitor Of Neuronal Nitric Oxide Synthase"/>
    <property type="match status" value="1"/>
</dbReference>
<dbReference type="GO" id="GO:0005509">
    <property type="term" value="F:calcium ion binding"/>
    <property type="evidence" value="ECO:0007669"/>
    <property type="project" value="InterPro"/>
</dbReference>
<dbReference type="InterPro" id="IPR011992">
    <property type="entry name" value="EF-hand-dom_pair"/>
</dbReference>